<comment type="caution">
    <text evidence="1">The sequence shown here is derived from an EMBL/GenBank/DDBJ whole genome shotgun (WGS) entry which is preliminary data.</text>
</comment>
<evidence type="ECO:0000313" key="2">
    <source>
        <dbReference type="Proteomes" id="UP000518266"/>
    </source>
</evidence>
<dbReference type="Proteomes" id="UP000518266">
    <property type="component" value="Unassembled WGS sequence"/>
</dbReference>
<dbReference type="AlphaFoldDB" id="A0A7J5YX10"/>
<organism evidence="1 2">
    <name type="scientific">Dissostichus mawsoni</name>
    <name type="common">Antarctic cod</name>
    <dbReference type="NCBI Taxonomy" id="36200"/>
    <lineage>
        <taxon>Eukaryota</taxon>
        <taxon>Metazoa</taxon>
        <taxon>Chordata</taxon>
        <taxon>Craniata</taxon>
        <taxon>Vertebrata</taxon>
        <taxon>Euteleostomi</taxon>
        <taxon>Actinopterygii</taxon>
        <taxon>Neopterygii</taxon>
        <taxon>Teleostei</taxon>
        <taxon>Neoteleostei</taxon>
        <taxon>Acanthomorphata</taxon>
        <taxon>Eupercaria</taxon>
        <taxon>Perciformes</taxon>
        <taxon>Notothenioidei</taxon>
        <taxon>Nototheniidae</taxon>
        <taxon>Dissostichus</taxon>
    </lineage>
</organism>
<evidence type="ECO:0000313" key="1">
    <source>
        <dbReference type="EMBL" id="KAF3854055.1"/>
    </source>
</evidence>
<accession>A0A7J5YX10</accession>
<protein>
    <submittedName>
        <fullName evidence="1">Uncharacterized protein</fullName>
    </submittedName>
</protein>
<sequence>MWGVLGGVRRQEVSRADLVSLLPPVCSSRFLSFWDKRMAPEEMNSSRYCVDDGEGGDGGDGAGA</sequence>
<reference evidence="1 2" key="1">
    <citation type="submission" date="2020-03" db="EMBL/GenBank/DDBJ databases">
        <title>Dissostichus mawsoni Genome sequencing and assembly.</title>
        <authorList>
            <person name="Park H."/>
        </authorList>
    </citation>
    <scope>NUCLEOTIDE SEQUENCE [LARGE SCALE GENOMIC DNA]</scope>
    <source>
        <strain evidence="1">DM0001</strain>
        <tissue evidence="1">Muscle</tissue>
    </source>
</reference>
<keyword evidence="2" id="KW-1185">Reference proteome</keyword>
<dbReference type="EMBL" id="JAAKFY010000008">
    <property type="protein sequence ID" value="KAF3854055.1"/>
    <property type="molecule type" value="Genomic_DNA"/>
</dbReference>
<gene>
    <name evidence="1" type="ORF">F7725_014743</name>
</gene>
<proteinExistence type="predicted"/>
<name>A0A7J5YX10_DISMA</name>